<dbReference type="EMBL" id="BLXT01002074">
    <property type="protein sequence ID" value="GFN90942.1"/>
    <property type="molecule type" value="Genomic_DNA"/>
</dbReference>
<feature type="region of interest" description="Disordered" evidence="1">
    <location>
        <begin position="76"/>
        <end position="100"/>
    </location>
</feature>
<evidence type="ECO:0000313" key="3">
    <source>
        <dbReference type="Proteomes" id="UP000735302"/>
    </source>
</evidence>
<evidence type="ECO:0000256" key="1">
    <source>
        <dbReference type="SAM" id="MobiDB-lite"/>
    </source>
</evidence>
<comment type="caution">
    <text evidence="2">The sequence shown here is derived from an EMBL/GenBank/DDBJ whole genome shotgun (WGS) entry which is preliminary data.</text>
</comment>
<dbReference type="AlphaFoldDB" id="A0AAV3Z8H2"/>
<gene>
    <name evidence="2" type="ORF">PoB_001744800</name>
</gene>
<reference evidence="2 3" key="1">
    <citation type="journal article" date="2021" name="Elife">
        <title>Chloroplast acquisition without the gene transfer in kleptoplastic sea slugs, Plakobranchus ocellatus.</title>
        <authorList>
            <person name="Maeda T."/>
            <person name="Takahashi S."/>
            <person name="Yoshida T."/>
            <person name="Shimamura S."/>
            <person name="Takaki Y."/>
            <person name="Nagai Y."/>
            <person name="Toyoda A."/>
            <person name="Suzuki Y."/>
            <person name="Arimoto A."/>
            <person name="Ishii H."/>
            <person name="Satoh N."/>
            <person name="Nishiyama T."/>
            <person name="Hasebe M."/>
            <person name="Maruyama T."/>
            <person name="Minagawa J."/>
            <person name="Obokata J."/>
            <person name="Shigenobu S."/>
        </authorList>
    </citation>
    <scope>NUCLEOTIDE SEQUENCE [LARGE SCALE GENOMIC DNA]</scope>
</reference>
<accession>A0AAV3Z8H2</accession>
<organism evidence="2 3">
    <name type="scientific">Plakobranchus ocellatus</name>
    <dbReference type="NCBI Taxonomy" id="259542"/>
    <lineage>
        <taxon>Eukaryota</taxon>
        <taxon>Metazoa</taxon>
        <taxon>Spiralia</taxon>
        <taxon>Lophotrochozoa</taxon>
        <taxon>Mollusca</taxon>
        <taxon>Gastropoda</taxon>
        <taxon>Heterobranchia</taxon>
        <taxon>Euthyneura</taxon>
        <taxon>Panpulmonata</taxon>
        <taxon>Sacoglossa</taxon>
        <taxon>Placobranchoidea</taxon>
        <taxon>Plakobranchidae</taxon>
        <taxon>Plakobranchus</taxon>
    </lineage>
</organism>
<sequence length="100" mass="10735">MVAEIGKDRRYAHVGVVRMLADTGIVMPSMVMSDEDDCRDHVKTGALCLCRSDEDDCRDSCVISSVSGSVIVSPDTRVSQMGSRRAGKQTVLDSGLITQG</sequence>
<dbReference type="Proteomes" id="UP000735302">
    <property type="component" value="Unassembled WGS sequence"/>
</dbReference>
<protein>
    <submittedName>
        <fullName evidence="2">Uncharacterized protein</fullName>
    </submittedName>
</protein>
<evidence type="ECO:0000313" key="2">
    <source>
        <dbReference type="EMBL" id="GFN90942.1"/>
    </source>
</evidence>
<keyword evidence="3" id="KW-1185">Reference proteome</keyword>
<proteinExistence type="predicted"/>
<name>A0AAV3Z8H2_9GAST</name>